<comment type="catalytic activity">
    <reaction evidence="21">
        <text>K(+)(in) = K(+)(out)</text>
        <dbReference type="Rhea" id="RHEA:29463"/>
        <dbReference type="ChEBI" id="CHEBI:29103"/>
    </reaction>
</comment>
<sequence>MKLNMKKNIINTRRSFINKPNVVAPDIDKDIRRMENGACSSFSDDDDSASVSEESEDENPHVRNNSPQRGEPSQRKQYLPGAIALFNVNNSSNKDQEPKEKKKKKKEKKSKSDEKKENKKNSEKKKKKEKDKEEKKKEEKSKDKKEEVKKEVMVIDPAGNMYYNWLFCITLPVMYNWTMIIARACFDELQSDYLEYWLILDYLSDLVYLADMFVRIRTGYLEQGLLVREETKLIKKYKDDVQFKLDVLSVIPTDLLYIQLGWNYPEIRLNRLLRFSRMFEFFQRTETRTNYPNIFRISNLVMYIVIIIHWNACVYYSISKAIGFGNDTWVYPDVNDPDFGRLARKYVYSLYWSTLTLTTIGETPPPVIDSEYVFVVVDFLIGVLIFATIVGNIGSMISNMNAARAEFQARIDAIKQYMHFRNVSKDMEKRVIKWFDYLWTNKKTVDEREVLKYLPDKLRAEIAISVHLDTLKKVRIFADCEAGLLVELVLKLQPQVYSPGDYICKKGDIGREMYIIKEGKLAVVADDGVTQFVVLSDGSYFGEISILNIKGSKAGNRRTANIKSIGYSDLFCLSKDDLMEALTEYPDAKTMLEEKGRQILMKDGLLDLNIASAASDPKDLEEKVTRMEGSVDLLQTRFARILAEYESMQQKLKKRLTKVERFLKPLIETEFSALEGLEAESEAMDSTQG</sequence>
<evidence type="ECO:0000256" key="22">
    <source>
        <dbReference type="ARBA" id="ARBA00036239"/>
    </source>
</evidence>
<evidence type="ECO:0000313" key="33">
    <source>
        <dbReference type="Proteomes" id="UP000189704"/>
    </source>
</evidence>
<evidence type="ECO:0000256" key="4">
    <source>
        <dbReference type="ARBA" id="ARBA00021383"/>
    </source>
</evidence>
<dbReference type="GO" id="GO:0017071">
    <property type="term" value="C:intracellular cyclic nucleotide activated cation channel complex"/>
    <property type="evidence" value="ECO:0007669"/>
    <property type="project" value="TreeGrafter"/>
</dbReference>
<feature type="compositionally biased region" description="Basic and acidic residues" evidence="30">
    <location>
        <begin position="110"/>
        <end position="121"/>
    </location>
</feature>
<dbReference type="SUPFAM" id="SSF51206">
    <property type="entry name" value="cAMP-binding domain-like"/>
    <property type="match status" value="1"/>
</dbReference>
<keyword evidence="19" id="KW-0844">Vision</keyword>
<comment type="catalytic activity">
    <reaction evidence="22">
        <text>Na(+)(in) = Na(+)(out)</text>
        <dbReference type="Rhea" id="RHEA:34963"/>
        <dbReference type="ChEBI" id="CHEBI:29101"/>
    </reaction>
</comment>
<evidence type="ECO:0000256" key="29">
    <source>
        <dbReference type="ARBA" id="ARBA00065176"/>
    </source>
</evidence>
<dbReference type="RefSeq" id="XP_021570416.1">
    <property type="nucleotide sequence ID" value="XM_021714741.1"/>
</dbReference>
<name>A0A3Q0E4H3_CARSF</name>
<organism evidence="33 34">
    <name type="scientific">Carlito syrichta</name>
    <name type="common">Philippine tarsier</name>
    <name type="synonym">Tarsius syrichta</name>
    <dbReference type="NCBI Taxonomy" id="1868482"/>
    <lineage>
        <taxon>Eukaryota</taxon>
        <taxon>Metazoa</taxon>
        <taxon>Chordata</taxon>
        <taxon>Craniata</taxon>
        <taxon>Vertebrata</taxon>
        <taxon>Euteleostomi</taxon>
        <taxon>Mammalia</taxon>
        <taxon>Eutheria</taxon>
        <taxon>Euarchontoglires</taxon>
        <taxon>Primates</taxon>
        <taxon>Haplorrhini</taxon>
        <taxon>Tarsiiformes</taxon>
        <taxon>Tarsiidae</taxon>
        <taxon>Carlito</taxon>
    </lineage>
</organism>
<evidence type="ECO:0000256" key="13">
    <source>
        <dbReference type="ARBA" id="ARBA00022992"/>
    </source>
</evidence>
<keyword evidence="17" id="KW-1071">Ligand-gated ion channel</keyword>
<dbReference type="STRING" id="1868482.ENSTSYP00000024993"/>
<dbReference type="PROSITE" id="PS00889">
    <property type="entry name" value="CNMP_BINDING_2"/>
    <property type="match status" value="1"/>
</dbReference>
<keyword evidence="7" id="KW-0140">cGMP</keyword>
<dbReference type="Gene3D" id="1.10.287.630">
    <property type="entry name" value="Helix hairpin bin"/>
    <property type="match status" value="1"/>
</dbReference>
<keyword evidence="13" id="KW-0142">cGMP-binding</keyword>
<dbReference type="PANTHER" id="PTHR45638:SF9">
    <property type="entry name" value="CYCLIC NUCLEOTIDE-GATED CHANNEL ROD PHOTORECEPTOR SUBUNIT ALPHA"/>
    <property type="match status" value="1"/>
</dbReference>
<comment type="catalytic activity">
    <reaction evidence="24">
        <text>Rb(+)(in) = Rb(+)(out)</text>
        <dbReference type="Rhea" id="RHEA:78547"/>
        <dbReference type="ChEBI" id="CHEBI:49847"/>
    </reaction>
</comment>
<evidence type="ECO:0000256" key="18">
    <source>
        <dbReference type="ARBA" id="ARBA00023303"/>
    </source>
</evidence>
<dbReference type="Pfam" id="PF00520">
    <property type="entry name" value="Ion_trans"/>
    <property type="match status" value="1"/>
</dbReference>
<keyword evidence="12 31" id="KW-1133">Transmembrane helix</keyword>
<dbReference type="Proteomes" id="UP000189704">
    <property type="component" value="Unplaced"/>
</dbReference>
<protein>
    <recommendedName>
        <fullName evidence="4">Cyclic nucleotide-gated channel alpha-1</fullName>
    </recommendedName>
    <alternativeName>
        <fullName evidence="20">Cyclic nucleotide-gated channel, photoreceptor</fullName>
    </alternativeName>
    <alternativeName>
        <fullName evidence="27">Rod photoreceptor cGMP-gated cation channel subunit alpha</fullName>
    </alternativeName>
    <alternativeName>
        <fullName evidence="28">cGMP-gated cation channel alpha-1</fullName>
    </alternativeName>
</protein>
<evidence type="ECO:0000256" key="26">
    <source>
        <dbReference type="ARBA" id="ARBA00044738"/>
    </source>
</evidence>
<dbReference type="SUPFAM" id="SSF81324">
    <property type="entry name" value="Voltage-gated potassium channels"/>
    <property type="match status" value="1"/>
</dbReference>
<dbReference type="InterPro" id="IPR014710">
    <property type="entry name" value="RmlC-like_jellyroll"/>
</dbReference>
<accession>A0A3Q0E4H3</accession>
<feature type="compositionally biased region" description="Basic and acidic residues" evidence="30">
    <location>
        <begin position="130"/>
        <end position="148"/>
    </location>
</feature>
<dbReference type="PROSITE" id="PS50042">
    <property type="entry name" value="CNMP_BINDING_3"/>
    <property type="match status" value="1"/>
</dbReference>
<dbReference type="InterPro" id="IPR018490">
    <property type="entry name" value="cNMP-bd_dom_sf"/>
</dbReference>
<keyword evidence="15 31" id="KW-0472">Membrane</keyword>
<dbReference type="FunFam" id="1.10.287.70:FF:000030">
    <property type="entry name" value="Cyclic nucleotide-gated channel alpha 3"/>
    <property type="match status" value="1"/>
</dbReference>
<dbReference type="CDD" id="cd00038">
    <property type="entry name" value="CAP_ED"/>
    <property type="match status" value="1"/>
</dbReference>
<dbReference type="AlphaFoldDB" id="A0A3Q0E4H3"/>
<dbReference type="GO" id="GO:0005886">
    <property type="term" value="C:plasma membrane"/>
    <property type="evidence" value="ECO:0007669"/>
    <property type="project" value="TreeGrafter"/>
</dbReference>
<dbReference type="FunFam" id="1.20.5.170:FF:000069">
    <property type="entry name" value="cGMP-gated cation channel alpha-1"/>
    <property type="match status" value="1"/>
</dbReference>
<evidence type="ECO:0000256" key="17">
    <source>
        <dbReference type="ARBA" id="ARBA00023286"/>
    </source>
</evidence>
<evidence type="ECO:0000256" key="11">
    <source>
        <dbReference type="ARBA" id="ARBA00022741"/>
    </source>
</evidence>
<comment type="function">
    <text evidence="26">Pore-forming subunit of the rod cyclic nucleotide-gated channel. Mediates rod photoresponses at dim light converting transient changes in intracellular cGMP levels into electrical signals. In the dark, cGMP levels are high and keep the channel open enabling a steady inward current carried by Na(+) and Ca(2+) ions that leads to membrane depolarization and neurotransmitter release from synaptic terminals. Upon photon absorption cGMP levels decline leading to channel closure and membrane hyperpolarization that ultimately slows neurotransmitter release and signals the presence of light, the end point of the phototransduction cascade. Conducts cGMP- and cAMP-gated ion currents, with permeability for monovalent and divalent cations. The selectivity for Ca(2+) over Na(+) increases with cGMP concentrations, whereas the selectivity among monovalent ions is independent of the cGMP levels.</text>
</comment>
<evidence type="ECO:0000256" key="1">
    <source>
        <dbReference type="ARBA" id="ARBA00000309"/>
    </source>
</evidence>
<evidence type="ECO:0000256" key="7">
    <source>
        <dbReference type="ARBA" id="ARBA00022535"/>
    </source>
</evidence>
<dbReference type="SMART" id="SM00100">
    <property type="entry name" value="cNMP"/>
    <property type="match status" value="1"/>
</dbReference>
<feature type="transmembrane region" description="Helical" evidence="31">
    <location>
        <begin position="300"/>
        <end position="318"/>
    </location>
</feature>
<comment type="catalytic activity">
    <reaction evidence="25">
        <text>Cs(+)(in) = Cs(+)(out)</text>
        <dbReference type="Rhea" id="RHEA:78555"/>
        <dbReference type="ChEBI" id="CHEBI:49547"/>
    </reaction>
</comment>
<evidence type="ECO:0000256" key="8">
    <source>
        <dbReference type="ARBA" id="ARBA00022566"/>
    </source>
</evidence>
<evidence type="ECO:0000259" key="32">
    <source>
        <dbReference type="PROSITE" id="PS50042"/>
    </source>
</evidence>
<dbReference type="OrthoDB" id="421226at2759"/>
<evidence type="ECO:0000256" key="10">
    <source>
        <dbReference type="ARBA" id="ARBA00022692"/>
    </source>
</evidence>
<evidence type="ECO:0000256" key="20">
    <source>
        <dbReference type="ARBA" id="ARBA00032867"/>
    </source>
</evidence>
<dbReference type="GO" id="GO:0030552">
    <property type="term" value="F:cAMP binding"/>
    <property type="evidence" value="ECO:0007669"/>
    <property type="project" value="UniProtKB-KW"/>
</dbReference>
<dbReference type="InterPro" id="IPR032406">
    <property type="entry name" value="CLZ_dom"/>
</dbReference>
<keyword evidence="6" id="KW-0739">Sodium transport</keyword>
<evidence type="ECO:0000256" key="27">
    <source>
        <dbReference type="ARBA" id="ARBA00044817"/>
    </source>
</evidence>
<evidence type="ECO:0000256" key="19">
    <source>
        <dbReference type="ARBA" id="ARBA00023305"/>
    </source>
</evidence>
<gene>
    <name evidence="34" type="primary">CNGA1</name>
</gene>
<keyword evidence="6" id="KW-0915">Sodium</keyword>
<dbReference type="InterPro" id="IPR018488">
    <property type="entry name" value="cNMP-bd_CS"/>
</dbReference>
<keyword evidence="6" id="KW-0894">Sodium channel</keyword>
<feature type="region of interest" description="Disordered" evidence="30">
    <location>
        <begin position="35"/>
        <end position="148"/>
    </location>
</feature>
<evidence type="ECO:0000256" key="3">
    <source>
        <dbReference type="ARBA" id="ARBA00010530"/>
    </source>
</evidence>
<evidence type="ECO:0000256" key="30">
    <source>
        <dbReference type="SAM" id="MobiDB-lite"/>
    </source>
</evidence>
<dbReference type="Gene3D" id="1.20.5.170">
    <property type="match status" value="1"/>
</dbReference>
<proteinExistence type="inferred from homology"/>
<dbReference type="InterPro" id="IPR005821">
    <property type="entry name" value="Ion_trans_dom"/>
</dbReference>
<feature type="domain" description="Cyclic nucleotide-binding" evidence="32">
    <location>
        <begin position="476"/>
        <end position="582"/>
    </location>
</feature>
<comment type="similarity">
    <text evidence="3">Belongs to the cyclic nucleotide-gated cation channel (TC 1.A.1.5) family. CNGA1 subfamily.</text>
</comment>
<keyword evidence="11" id="KW-0547">Nucleotide-binding</keyword>
<dbReference type="PANTHER" id="PTHR45638">
    <property type="entry name" value="CYCLIC NUCLEOTIDE-GATED CATION CHANNEL SUBUNIT A"/>
    <property type="match status" value="1"/>
</dbReference>
<dbReference type="GeneID" id="103264857"/>
<evidence type="ECO:0000256" key="25">
    <source>
        <dbReference type="ARBA" id="ARBA00044691"/>
    </source>
</evidence>
<dbReference type="Gene3D" id="1.10.287.70">
    <property type="match status" value="1"/>
</dbReference>
<keyword evidence="10 31" id="KW-0812">Transmembrane</keyword>
<dbReference type="CTD" id="1259"/>
<evidence type="ECO:0000256" key="16">
    <source>
        <dbReference type="ARBA" id="ARBA00023149"/>
    </source>
</evidence>
<evidence type="ECO:0000256" key="5">
    <source>
        <dbReference type="ARBA" id="ARBA00022448"/>
    </source>
</evidence>
<feature type="compositionally biased region" description="Acidic residues" evidence="30">
    <location>
        <begin position="43"/>
        <end position="57"/>
    </location>
</feature>
<evidence type="ECO:0000256" key="21">
    <source>
        <dbReference type="ARBA" id="ARBA00034430"/>
    </source>
</evidence>
<dbReference type="FunFam" id="1.10.287.630:FF:000001">
    <property type="entry name" value="Cyclic nucleotide-gated channel alpha 3"/>
    <property type="match status" value="1"/>
</dbReference>
<comment type="subcellular location">
    <subcellularLocation>
        <location evidence="2">Membrane</location>
        <topology evidence="2">Multi-pass membrane protein</topology>
    </subcellularLocation>
</comment>
<evidence type="ECO:0000256" key="24">
    <source>
        <dbReference type="ARBA" id="ARBA00044657"/>
    </source>
</evidence>
<comment type="catalytic activity">
    <reaction evidence="1">
        <text>NH4(+)(in) = NH4(+)(out)</text>
        <dbReference type="Rhea" id="RHEA:28747"/>
        <dbReference type="ChEBI" id="CHEBI:28938"/>
    </reaction>
</comment>
<feature type="transmembrane region" description="Helical" evidence="31">
    <location>
        <begin position="372"/>
        <end position="394"/>
    </location>
</feature>
<reference evidence="34" key="1">
    <citation type="submission" date="2025-08" db="UniProtKB">
        <authorList>
            <consortium name="RefSeq"/>
        </authorList>
    </citation>
    <scope>IDENTIFICATION</scope>
</reference>
<evidence type="ECO:0000256" key="15">
    <source>
        <dbReference type="ARBA" id="ARBA00023136"/>
    </source>
</evidence>
<comment type="catalytic activity">
    <reaction evidence="23">
        <text>Li(+)(in) = Li(+)(out)</text>
        <dbReference type="Rhea" id="RHEA:78551"/>
        <dbReference type="ChEBI" id="CHEBI:49713"/>
    </reaction>
</comment>
<dbReference type="GO" id="GO:0030553">
    <property type="term" value="F:cGMP binding"/>
    <property type="evidence" value="ECO:0007669"/>
    <property type="project" value="UniProtKB-KW"/>
</dbReference>
<keyword evidence="33" id="KW-1185">Reference proteome</keyword>
<dbReference type="GO" id="GO:0005223">
    <property type="term" value="F:intracellularly cGMP-activated cation channel activity"/>
    <property type="evidence" value="ECO:0007669"/>
    <property type="project" value="TreeGrafter"/>
</dbReference>
<comment type="subunit">
    <text evidence="29">Forms heterotetrameric channels composed of CNGA1 and CNGB1 subunits with 3:1 stoichiometry. May also form cyclic nucleotide-activated homotetrameric channels, that are efficiently activated by saturating cGMP, but poorly activated by saturating cAMP compared to the heterotetramer with CNGB1. The channel binds Ca(2+)-bound CALM1 via CaM1 and CaM2 regions of the CNGB1 subunit; this interaction modulates the affinity of the channel for cNMPs in response to intracellular Ca(2+) levels.</text>
</comment>
<keyword evidence="5" id="KW-0813">Transport</keyword>
<evidence type="ECO:0000313" key="34">
    <source>
        <dbReference type="RefSeq" id="XP_021570416.1"/>
    </source>
</evidence>
<evidence type="ECO:0000256" key="2">
    <source>
        <dbReference type="ARBA" id="ARBA00004141"/>
    </source>
</evidence>
<dbReference type="KEGG" id="csyr:103264857"/>
<evidence type="ECO:0000256" key="12">
    <source>
        <dbReference type="ARBA" id="ARBA00022989"/>
    </source>
</evidence>
<keyword evidence="16" id="KW-0114">cAMP</keyword>
<dbReference type="FunFam" id="2.60.120.10:FF:000002">
    <property type="entry name" value="Cyclic nucleotide gated channel alpha 1a"/>
    <property type="match status" value="1"/>
</dbReference>
<keyword evidence="8" id="KW-0116">cAMP-binding</keyword>
<evidence type="ECO:0000256" key="14">
    <source>
        <dbReference type="ARBA" id="ARBA00023065"/>
    </source>
</evidence>
<keyword evidence="18" id="KW-0407">Ion channel</keyword>
<dbReference type="InterPro" id="IPR000595">
    <property type="entry name" value="cNMP-bd_dom"/>
</dbReference>
<dbReference type="GO" id="GO:0005222">
    <property type="term" value="F:intracellularly cAMP-activated cation channel activity"/>
    <property type="evidence" value="ECO:0007669"/>
    <property type="project" value="TreeGrafter"/>
</dbReference>
<dbReference type="GO" id="GO:0005272">
    <property type="term" value="F:sodium channel activity"/>
    <property type="evidence" value="ECO:0007669"/>
    <property type="project" value="UniProtKB-KW"/>
</dbReference>
<evidence type="ECO:0000256" key="28">
    <source>
        <dbReference type="ARBA" id="ARBA00044828"/>
    </source>
</evidence>
<dbReference type="InterPro" id="IPR050866">
    <property type="entry name" value="CNG_cation_channel"/>
</dbReference>
<dbReference type="Pfam" id="PF16526">
    <property type="entry name" value="CLZ"/>
    <property type="match status" value="1"/>
</dbReference>
<dbReference type="Pfam" id="PF00027">
    <property type="entry name" value="cNMP_binding"/>
    <property type="match status" value="1"/>
</dbReference>
<dbReference type="GO" id="GO:0044877">
    <property type="term" value="F:protein-containing complex binding"/>
    <property type="evidence" value="ECO:0007669"/>
    <property type="project" value="TreeGrafter"/>
</dbReference>
<keyword evidence="14" id="KW-0406">Ion transport</keyword>
<evidence type="ECO:0000256" key="23">
    <source>
        <dbReference type="ARBA" id="ARBA00044635"/>
    </source>
</evidence>
<dbReference type="GO" id="GO:0007601">
    <property type="term" value="P:visual perception"/>
    <property type="evidence" value="ECO:0007669"/>
    <property type="project" value="UniProtKB-KW"/>
</dbReference>
<evidence type="ECO:0000256" key="31">
    <source>
        <dbReference type="SAM" id="Phobius"/>
    </source>
</evidence>
<feature type="transmembrane region" description="Helical" evidence="31">
    <location>
        <begin position="162"/>
        <end position="184"/>
    </location>
</feature>
<evidence type="ECO:0000256" key="6">
    <source>
        <dbReference type="ARBA" id="ARBA00022461"/>
    </source>
</evidence>
<dbReference type="PROSITE" id="PS00888">
    <property type="entry name" value="CNMP_BINDING_1"/>
    <property type="match status" value="1"/>
</dbReference>
<feature type="transmembrane region" description="Helical" evidence="31">
    <location>
        <begin position="196"/>
        <end position="214"/>
    </location>
</feature>
<keyword evidence="9" id="KW-0716">Sensory transduction</keyword>
<evidence type="ECO:0000256" key="9">
    <source>
        <dbReference type="ARBA" id="ARBA00022606"/>
    </source>
</evidence>
<dbReference type="Gene3D" id="2.60.120.10">
    <property type="entry name" value="Jelly Rolls"/>
    <property type="match status" value="1"/>
</dbReference>